<name>A0A199UAZ3_MANES</name>
<evidence type="ECO:0000313" key="1">
    <source>
        <dbReference type="EMBL" id="OAY21633.1"/>
    </source>
</evidence>
<accession>A0A199UAZ3</accession>
<feature type="non-terminal residue" evidence="1">
    <location>
        <position position="1"/>
    </location>
</feature>
<dbReference type="EMBL" id="KV450723">
    <property type="protein sequence ID" value="OAY21633.1"/>
    <property type="molecule type" value="Genomic_DNA"/>
</dbReference>
<organism evidence="1">
    <name type="scientific">Manihot esculenta</name>
    <name type="common">Cassava</name>
    <name type="synonym">Jatropha manihot</name>
    <dbReference type="NCBI Taxonomy" id="3983"/>
    <lineage>
        <taxon>Eukaryota</taxon>
        <taxon>Viridiplantae</taxon>
        <taxon>Streptophyta</taxon>
        <taxon>Embryophyta</taxon>
        <taxon>Tracheophyta</taxon>
        <taxon>Spermatophyta</taxon>
        <taxon>Magnoliopsida</taxon>
        <taxon>eudicotyledons</taxon>
        <taxon>Gunneridae</taxon>
        <taxon>Pentapetalae</taxon>
        <taxon>rosids</taxon>
        <taxon>fabids</taxon>
        <taxon>Malpighiales</taxon>
        <taxon>Euphorbiaceae</taxon>
        <taxon>Crotonoideae</taxon>
        <taxon>Manihoteae</taxon>
        <taxon>Manihot</taxon>
    </lineage>
</organism>
<gene>
    <name evidence="1" type="ORF">MANES_S0711002</name>
</gene>
<proteinExistence type="predicted"/>
<protein>
    <submittedName>
        <fullName evidence="1">Uncharacterized protein</fullName>
    </submittedName>
</protein>
<dbReference type="AlphaFoldDB" id="A0A199UAZ3"/>
<sequence length="47" mass="5428">VEESKPFKVSNDFWDFSFKSVVGGINGEENILNLVVFQFHSFVEHSH</sequence>
<reference evidence="1" key="1">
    <citation type="submission" date="2016-02" db="EMBL/GenBank/DDBJ databases">
        <title>WGS assembly of Manihot esculenta.</title>
        <authorList>
            <person name="Bredeson J.V."/>
            <person name="Prochnik S.E."/>
            <person name="Lyons J.B."/>
            <person name="Schmutz J."/>
            <person name="Grimwood J."/>
            <person name="Vrebalov J."/>
            <person name="Bart R.S."/>
            <person name="Amuge T."/>
            <person name="Ferguson M.E."/>
            <person name="Green R."/>
            <person name="Putnam N."/>
            <person name="Stites J."/>
            <person name="Rounsley S."/>
            <person name="Rokhsar D.S."/>
        </authorList>
    </citation>
    <scope>NUCLEOTIDE SEQUENCE [LARGE SCALE GENOMIC DNA]</scope>
    <source>
        <tissue evidence="1">Leaf</tissue>
    </source>
</reference>